<organism evidence="1 2">
    <name type="scientific">Microseira wollei NIES-4236</name>
    <dbReference type="NCBI Taxonomy" id="2530354"/>
    <lineage>
        <taxon>Bacteria</taxon>
        <taxon>Bacillati</taxon>
        <taxon>Cyanobacteriota</taxon>
        <taxon>Cyanophyceae</taxon>
        <taxon>Oscillatoriophycideae</taxon>
        <taxon>Aerosakkonematales</taxon>
        <taxon>Aerosakkonemataceae</taxon>
        <taxon>Microseira</taxon>
    </lineage>
</organism>
<sequence length="447" mass="51948">MIALINLILVFFDLSYIPWRDFYLQYTPKLTQVYDQVKGIEPHRDTQRYLNQVNALSAQLKQTNLDSPEVETSLGELRLLSNRLIEENPFALADKSGQLEKIKNLIRDRTHKNSIHAAFDTLWSQAYLSQAGWQKELDFFNTEVKPLMETNYYRGLGINGKFLDDFWQLDLPFVTLFALDSLVRTIAISRRNPQLNLLEAMLRRWYDIFLMFPFGRWVRVIPVTIRLQQTDLINLEPIRQQINRDFVANFAGEMTEVVGVEIVNQMQEAIGRGDATRWLFQSSSRRAYITVNNTDELQAIASRLIYLSVYDVLPKIQPELQALVHQIIEIILKQSPIYQQFKNLPGLNQLPHQLSENLAKSLSQTTQNTLETALEDPEFIALTARLVKKFQTALEFELQKQENTQELQALLVDMLEEIKINYVKGIEEKGVEEILEESSQLRQIARK</sequence>
<evidence type="ECO:0000313" key="2">
    <source>
        <dbReference type="Proteomes" id="UP001050975"/>
    </source>
</evidence>
<proteinExistence type="predicted"/>
<comment type="caution">
    <text evidence="1">The sequence shown here is derived from an EMBL/GenBank/DDBJ whole genome shotgun (WGS) entry which is preliminary data.</text>
</comment>
<name>A0AAV3XGH7_9CYAN</name>
<protein>
    <submittedName>
        <fullName evidence="1">Uncharacterized protein</fullName>
    </submittedName>
</protein>
<reference evidence="1" key="1">
    <citation type="submission" date="2019-10" db="EMBL/GenBank/DDBJ databases">
        <title>Draft genome sequece of Microseira wollei NIES-4236.</title>
        <authorList>
            <person name="Yamaguchi H."/>
            <person name="Suzuki S."/>
            <person name="Kawachi M."/>
        </authorList>
    </citation>
    <scope>NUCLEOTIDE SEQUENCE</scope>
    <source>
        <strain evidence="1">NIES-4236</strain>
    </source>
</reference>
<dbReference type="AlphaFoldDB" id="A0AAV3XGH7"/>
<gene>
    <name evidence="1" type="ORF">MiSe_63210</name>
</gene>
<evidence type="ECO:0000313" key="1">
    <source>
        <dbReference type="EMBL" id="GET41509.1"/>
    </source>
</evidence>
<accession>A0AAV3XGH7</accession>
<dbReference type="Proteomes" id="UP001050975">
    <property type="component" value="Unassembled WGS sequence"/>
</dbReference>
<keyword evidence="2" id="KW-1185">Reference proteome</keyword>
<dbReference type="EMBL" id="BLAY01000125">
    <property type="protein sequence ID" value="GET41509.1"/>
    <property type="molecule type" value="Genomic_DNA"/>
</dbReference>